<dbReference type="Proteomes" id="UP000251243">
    <property type="component" value="Segment"/>
</dbReference>
<evidence type="ECO:0000313" key="2">
    <source>
        <dbReference type="EMBL" id="AWY06661.1"/>
    </source>
</evidence>
<organism evidence="2 3">
    <name type="scientific">Microbacterium phage Zeta1847</name>
    <dbReference type="NCBI Taxonomy" id="2201444"/>
    <lineage>
        <taxon>Viruses</taxon>
        <taxon>Duplodnaviria</taxon>
        <taxon>Heunggongvirae</taxon>
        <taxon>Uroviricota</taxon>
        <taxon>Caudoviricetes</taxon>
        <taxon>Casidaviridae</taxon>
        <taxon>Zetavirus</taxon>
        <taxon>Zetavirus zeta1847</taxon>
    </lineage>
</organism>
<gene>
    <name evidence="2" type="primary">27</name>
    <name evidence="2" type="ORF">SEA_ZETA1847_27</name>
</gene>
<reference evidence="3" key="1">
    <citation type="submission" date="2018-04" db="EMBL/GenBank/DDBJ databases">
        <authorList>
            <person name="Go L.Y."/>
            <person name="Mitchell J.A."/>
        </authorList>
    </citation>
    <scope>NUCLEOTIDE SEQUENCE [LARGE SCALE GENOMIC DNA]</scope>
</reference>
<feature type="compositionally biased region" description="Basic and acidic residues" evidence="1">
    <location>
        <begin position="14"/>
        <end position="23"/>
    </location>
</feature>
<name>A0A2Z4Q9C7_9CAUD</name>
<feature type="region of interest" description="Disordered" evidence="1">
    <location>
        <begin position="1"/>
        <end position="32"/>
    </location>
</feature>
<proteinExistence type="predicted"/>
<protein>
    <submittedName>
        <fullName evidence="2">Uncharacterized protein</fullName>
    </submittedName>
</protein>
<evidence type="ECO:0000313" key="3">
    <source>
        <dbReference type="Proteomes" id="UP000251243"/>
    </source>
</evidence>
<keyword evidence="3" id="KW-1185">Reference proteome</keyword>
<sequence length="84" mass="9808">MSTAIAKIKPNGNRAERRATEQHLRRRTRRTHRAVVRAERLVEAAEGTSLEYIARESLERRLGYRSAAYADLDRFQRRTKGARK</sequence>
<dbReference type="KEGG" id="vg:54993710"/>
<dbReference type="GeneID" id="54993710"/>
<dbReference type="RefSeq" id="YP_009803150.1">
    <property type="nucleotide sequence ID" value="NC_047992.1"/>
</dbReference>
<dbReference type="EMBL" id="MH271320">
    <property type="protein sequence ID" value="AWY06661.1"/>
    <property type="molecule type" value="Genomic_DNA"/>
</dbReference>
<evidence type="ECO:0000256" key="1">
    <source>
        <dbReference type="SAM" id="MobiDB-lite"/>
    </source>
</evidence>
<accession>A0A2Z4Q9C7</accession>